<evidence type="ECO:0000256" key="1">
    <source>
        <dbReference type="ARBA" id="ARBA00005417"/>
    </source>
</evidence>
<dbReference type="SUPFAM" id="SSF52540">
    <property type="entry name" value="P-loop containing nucleoside triphosphate hydrolases"/>
    <property type="match status" value="1"/>
</dbReference>
<evidence type="ECO:0000256" key="2">
    <source>
        <dbReference type="ARBA" id="ARBA00022741"/>
    </source>
</evidence>
<dbReference type="PROSITE" id="PS50893">
    <property type="entry name" value="ABC_TRANSPORTER_2"/>
    <property type="match status" value="1"/>
</dbReference>
<dbReference type="InterPro" id="IPR003439">
    <property type="entry name" value="ABC_transporter-like_ATP-bd"/>
</dbReference>
<dbReference type="InterPro" id="IPR015854">
    <property type="entry name" value="ABC_transpr_LolD-like"/>
</dbReference>
<sequence length="222" mass="24138">MRIEADQVTMVLNGRTIMERESLVCMPGAMTALVGPSGAGKTTLLHLLGLLLRPTGGRVLANGADTTAWGARQRRLFWKNYAAFILQDYGIMEEESVAFNVTMTSSLFRSKVVGDEKRLKAVLMETGLGGREQELAARLSGGEKRRLAIARALYKDAQVILADEPTASLDDANGERVIELLASLARQGRTVIVATHDDKMMRAADVQHSLAHFSDAPEGRGE</sequence>
<dbReference type="GO" id="GO:0005886">
    <property type="term" value="C:plasma membrane"/>
    <property type="evidence" value="ECO:0007669"/>
    <property type="project" value="TreeGrafter"/>
</dbReference>
<dbReference type="Pfam" id="PF00005">
    <property type="entry name" value="ABC_tran"/>
    <property type="match status" value="1"/>
</dbReference>
<dbReference type="GO" id="GO:0005524">
    <property type="term" value="F:ATP binding"/>
    <property type="evidence" value="ECO:0007669"/>
    <property type="project" value="UniProtKB-KW"/>
</dbReference>
<dbReference type="AlphaFoldDB" id="A0A7U3YE24"/>
<comment type="similarity">
    <text evidence="1">Belongs to the ABC transporter superfamily.</text>
</comment>
<dbReference type="InterPro" id="IPR017871">
    <property type="entry name" value="ABC_transporter-like_CS"/>
</dbReference>
<name>A0A7U3YE24_GEOS0</name>
<dbReference type="InterPro" id="IPR027417">
    <property type="entry name" value="P-loop_NTPase"/>
</dbReference>
<evidence type="ECO:0000256" key="3">
    <source>
        <dbReference type="ARBA" id="ARBA00022840"/>
    </source>
</evidence>
<dbReference type="KEGG" id="gmc:GY4MC1_1204"/>
<feature type="domain" description="ABC transporter" evidence="4">
    <location>
        <begin position="3"/>
        <end position="222"/>
    </location>
</feature>
<dbReference type="PANTHER" id="PTHR24220">
    <property type="entry name" value="IMPORT ATP-BINDING PROTEIN"/>
    <property type="match status" value="1"/>
</dbReference>
<accession>A0A7U3YE24</accession>
<evidence type="ECO:0000259" key="4">
    <source>
        <dbReference type="PROSITE" id="PS50893"/>
    </source>
</evidence>
<keyword evidence="3" id="KW-0067">ATP-binding</keyword>
<gene>
    <name evidence="5" type="ORF">GY4MC1_1204</name>
</gene>
<dbReference type="PROSITE" id="PS00211">
    <property type="entry name" value="ABC_TRANSPORTER_1"/>
    <property type="match status" value="1"/>
</dbReference>
<dbReference type="InterPro" id="IPR003593">
    <property type="entry name" value="AAA+_ATPase"/>
</dbReference>
<dbReference type="Gene3D" id="3.40.50.300">
    <property type="entry name" value="P-loop containing nucleotide triphosphate hydrolases"/>
    <property type="match status" value="1"/>
</dbReference>
<reference evidence="5" key="1">
    <citation type="submission" date="2010-10" db="EMBL/GenBank/DDBJ databases">
        <title>Complete sequence of chromosome of Geobacillus sp. Y4.1MC1.</title>
        <authorList>
            <consortium name="US DOE Joint Genome Institute"/>
            <person name="Lucas S."/>
            <person name="Copeland A."/>
            <person name="Lapidus A."/>
            <person name="Cheng J.-F."/>
            <person name="Bruce D."/>
            <person name="Goodwin L."/>
            <person name="Pitluck S."/>
            <person name="Chertkov O."/>
            <person name="Zhang X."/>
            <person name="Detter J.C."/>
            <person name="Han C."/>
            <person name="Tapia R."/>
            <person name="Land M."/>
            <person name="Hauser L."/>
            <person name="Jeffries C."/>
            <person name="Kyrpides N."/>
            <person name="Ivanova N."/>
            <person name="Ovchinnikova G."/>
            <person name="Brumm P."/>
            <person name="Mead D."/>
            <person name="Woyke T."/>
        </authorList>
    </citation>
    <scope>NUCLEOTIDE SEQUENCE [LARGE SCALE GENOMIC DNA]</scope>
    <source>
        <strain evidence="5">Y4.1MC1</strain>
    </source>
</reference>
<dbReference type="GO" id="GO:0016887">
    <property type="term" value="F:ATP hydrolysis activity"/>
    <property type="evidence" value="ECO:0007669"/>
    <property type="project" value="InterPro"/>
</dbReference>
<protein>
    <submittedName>
        <fullName evidence="5">ABC transporter related protein</fullName>
    </submittedName>
</protein>
<organism evidence="5">
    <name type="scientific">Geobacillus sp. (strain Y4.1MC1)</name>
    <dbReference type="NCBI Taxonomy" id="581103"/>
    <lineage>
        <taxon>Bacteria</taxon>
        <taxon>Bacillati</taxon>
        <taxon>Bacillota</taxon>
        <taxon>Bacilli</taxon>
        <taxon>Bacillales</taxon>
        <taxon>Anoxybacillaceae</taxon>
        <taxon>Geobacillus</taxon>
    </lineage>
</organism>
<dbReference type="EMBL" id="CP002293">
    <property type="protein sequence ID" value="ADP74013.1"/>
    <property type="molecule type" value="Genomic_DNA"/>
</dbReference>
<dbReference type="GO" id="GO:0022857">
    <property type="term" value="F:transmembrane transporter activity"/>
    <property type="evidence" value="ECO:0007669"/>
    <property type="project" value="TreeGrafter"/>
</dbReference>
<evidence type="ECO:0000313" key="5">
    <source>
        <dbReference type="EMBL" id="ADP74013.1"/>
    </source>
</evidence>
<dbReference type="SMART" id="SM00382">
    <property type="entry name" value="AAA"/>
    <property type="match status" value="1"/>
</dbReference>
<proteinExistence type="inferred from homology"/>
<dbReference type="PANTHER" id="PTHR24220:SF689">
    <property type="entry name" value="LIPOPROTEIN-RELEASING SYSTEM ATP-BINDING PROTEIN LOLD"/>
    <property type="match status" value="1"/>
</dbReference>
<keyword evidence="2" id="KW-0547">Nucleotide-binding</keyword>